<dbReference type="Proteomes" id="UP000093523">
    <property type="component" value="Unassembled WGS sequence"/>
</dbReference>
<evidence type="ECO:0000256" key="1">
    <source>
        <dbReference type="SAM" id="Coils"/>
    </source>
</evidence>
<keyword evidence="1" id="KW-0175">Coiled coil</keyword>
<dbReference type="RefSeq" id="WP_017023422.1">
    <property type="nucleotide sequence ID" value="NZ_CAWMPN010000009.1"/>
</dbReference>
<dbReference type="EMBL" id="MAJU01000009">
    <property type="protein sequence ID" value="OCH21224.1"/>
    <property type="molecule type" value="Genomic_DNA"/>
</dbReference>
<evidence type="ECO:0000313" key="3">
    <source>
        <dbReference type="Proteomes" id="UP000093523"/>
    </source>
</evidence>
<dbReference type="AlphaFoldDB" id="A0A1B9NZ08"/>
<comment type="caution">
    <text evidence="2">The sequence shown here is derived from an EMBL/GenBank/DDBJ whole genome shotgun (WGS) entry which is preliminary data.</text>
</comment>
<reference evidence="2 3" key="1">
    <citation type="submission" date="2016-06" db="EMBL/GenBank/DDBJ databases">
        <authorList>
            <person name="Kjaerup R.B."/>
            <person name="Dalgaard T.S."/>
            <person name="Juul-Madsen H.R."/>
        </authorList>
    </citation>
    <scope>NUCLEOTIDE SEQUENCE [LARGE SCALE GENOMIC DNA]</scope>
    <source>
        <strain evidence="2 3">1S159</strain>
    </source>
</reference>
<dbReference type="STRING" id="688.A6E04_11815"/>
<dbReference type="OrthoDB" id="5817190at2"/>
<accession>A0A1B9NZ08</accession>
<gene>
    <name evidence="2" type="ORF">A6E04_11815</name>
</gene>
<sequence>MIKHTKKLQIFLMFLIACLFISGMTLLSLSSSINNKNETIQRLTDDLIAEQLLSSSLTDYDKVIIELQSKNDTLRRDLSIISETLVEKNLTISQLKEQLAAERRKLVRYKSSYNKNLKSRLANEQKKLNAQLDKERVALQSQENELEQQRVELEKLKNTPPPEKTVTAADQKAIDEERVEELMKKFDAYQVDLSVENQCDKDYLYRYNEAKSTLNHIRTYLQKNQMDSNYYHFVIANDTSITAQNRKLCLGD</sequence>
<protein>
    <submittedName>
        <fullName evidence="2">Uncharacterized protein</fullName>
    </submittedName>
</protein>
<name>A0A1B9NZ08_ALILO</name>
<dbReference type="PROSITE" id="PS51257">
    <property type="entry name" value="PROKAR_LIPOPROTEIN"/>
    <property type="match status" value="1"/>
</dbReference>
<proteinExistence type="predicted"/>
<organism evidence="2 3">
    <name type="scientific">Aliivibrio logei</name>
    <name type="common">Vibrio logei</name>
    <dbReference type="NCBI Taxonomy" id="688"/>
    <lineage>
        <taxon>Bacteria</taxon>
        <taxon>Pseudomonadati</taxon>
        <taxon>Pseudomonadota</taxon>
        <taxon>Gammaproteobacteria</taxon>
        <taxon>Vibrionales</taxon>
        <taxon>Vibrionaceae</taxon>
        <taxon>Aliivibrio</taxon>
    </lineage>
</organism>
<feature type="coiled-coil region" evidence="1">
    <location>
        <begin position="85"/>
        <end position="159"/>
    </location>
</feature>
<evidence type="ECO:0000313" key="2">
    <source>
        <dbReference type="EMBL" id="OCH21224.1"/>
    </source>
</evidence>